<reference evidence="2" key="1">
    <citation type="submission" date="2014-11" db="EMBL/GenBank/DDBJ databases">
        <title>Draft genome sequence of Hydrogenophaga intermedia S1.</title>
        <authorList>
            <person name="Gan H.M."/>
            <person name="Chew T.H."/>
            <person name="Stolz A."/>
        </authorList>
    </citation>
    <scope>NUCLEOTIDE SEQUENCE [LARGE SCALE GENOMIC DNA]</scope>
    <source>
        <strain evidence="2">S1</strain>
    </source>
</reference>
<name>A0A1L1PHT7_HYDIT</name>
<evidence type="ECO:0000313" key="1">
    <source>
        <dbReference type="EMBL" id="CDN87319.1"/>
    </source>
</evidence>
<sequence>MQLFKNNAFSTLAAAIDNVEGTLTVASGQGDKFPEVVAPHFVMVTLQDASNNIEIVKVTSRLGGADTMAVERAQEGTTARAWNLGDIVELRVTAFGLQPLQVFAGAATAQAMRDAMAVPSRTGGDASGTWGISISGVAATATALATPRNINGTPFNGAANITTSYWGTARSLTVGAQTRSVDGSANVSFSHSEIDVPRRDGTGATGNWGINILGNASTATLAAGALSLTSTATIHSNATAVTQAAKNATTQVATTAFVDRLRSLLPGITSGPLAETERGSACHANGNITVPANVFSADDVVTIYNNTAGAISIIQGAGLTLRLVATATTGTRGLLARGMATIFFVSATEAVVSGAGVT</sequence>
<dbReference type="AlphaFoldDB" id="A0A1L1PHT7"/>
<organism evidence="1 2">
    <name type="scientific">Hydrogenophaga intermedia</name>
    <dbReference type="NCBI Taxonomy" id="65786"/>
    <lineage>
        <taxon>Bacteria</taxon>
        <taxon>Pseudomonadati</taxon>
        <taxon>Pseudomonadota</taxon>
        <taxon>Betaproteobacteria</taxon>
        <taxon>Burkholderiales</taxon>
        <taxon>Comamonadaceae</taxon>
        <taxon>Hydrogenophaga</taxon>
    </lineage>
</organism>
<protein>
    <submittedName>
        <fullName evidence="1">Uncharacterized protein</fullName>
    </submittedName>
</protein>
<evidence type="ECO:0000313" key="2">
    <source>
        <dbReference type="Proteomes" id="UP000028878"/>
    </source>
</evidence>
<gene>
    <name evidence="1" type="ORF">BN948_01739</name>
</gene>
<dbReference type="Proteomes" id="UP000028878">
    <property type="component" value="Unassembled WGS sequence"/>
</dbReference>
<accession>A0A1L1PHT7</accession>
<dbReference type="RefSeq" id="WP_051756025.1">
    <property type="nucleotide sequence ID" value="NZ_CCAE010000010.1"/>
</dbReference>
<dbReference type="EMBL" id="CCAE010000010">
    <property type="protein sequence ID" value="CDN87319.1"/>
    <property type="molecule type" value="Genomic_DNA"/>
</dbReference>
<keyword evidence="2" id="KW-1185">Reference proteome</keyword>
<proteinExistence type="predicted"/>